<evidence type="ECO:0000313" key="9">
    <source>
        <dbReference type="Proteomes" id="UP000234778"/>
    </source>
</evidence>
<dbReference type="PROSITE" id="PS50059">
    <property type="entry name" value="FKBP_PPIASE"/>
    <property type="match status" value="1"/>
</dbReference>
<comment type="caution">
    <text evidence="8">The sequence shown here is derived from an EMBL/GenBank/DDBJ whole genome shotgun (WGS) entry which is preliminary data.</text>
</comment>
<proteinExistence type="predicted"/>
<dbReference type="InterPro" id="IPR046357">
    <property type="entry name" value="PPIase_dom_sf"/>
</dbReference>
<dbReference type="InterPro" id="IPR001179">
    <property type="entry name" value="PPIase_FKBP_dom"/>
</dbReference>
<evidence type="ECO:0000313" key="8">
    <source>
        <dbReference type="EMBL" id="PKY99603.1"/>
    </source>
</evidence>
<sequence>MRPAPLTLSALALTACLTLAGCSGSGSSSAQASASATAAATASGVQECSSLTIDKDSDALPTVNGEAGNQPTLTWSGKDAPANLTVKTLSQGNGEEVKEADYVTVSYAGWQWGSDTVFDSSYQRGSVTTFGLDQVITGWRCGLVGLHVGDRVVMSIPADQAYGDSSSNGVSGPLVFVVEIAGTGSSDELAAGTADATMEGEQALADRGITVSGDLGGAATISVNDGAAEPTEVETIVVARGSGPQITAESSLLMHMAFTSWDNSSTQSTWDVGQPQTVSMANAPGLTGLVGVPVGSRVAILIPASAGENGAASAPAQAYVVDVEQEL</sequence>
<feature type="signal peptide" evidence="6">
    <location>
        <begin position="1"/>
        <end position="32"/>
    </location>
</feature>
<dbReference type="Proteomes" id="UP000234778">
    <property type="component" value="Unassembled WGS sequence"/>
</dbReference>
<evidence type="ECO:0000256" key="2">
    <source>
        <dbReference type="ARBA" id="ARBA00013194"/>
    </source>
</evidence>
<keyword evidence="3 5" id="KW-0697">Rotamase</keyword>
<dbReference type="GeneID" id="81707637"/>
<evidence type="ECO:0000256" key="5">
    <source>
        <dbReference type="PROSITE-ProRule" id="PRU00277"/>
    </source>
</evidence>
<dbReference type="InterPro" id="IPR044609">
    <property type="entry name" value="FKBP2/11"/>
</dbReference>
<dbReference type="GO" id="GO:0003755">
    <property type="term" value="F:peptidyl-prolyl cis-trans isomerase activity"/>
    <property type="evidence" value="ECO:0007669"/>
    <property type="project" value="UniProtKB-KW"/>
</dbReference>
<dbReference type="PANTHER" id="PTHR45779:SF7">
    <property type="entry name" value="PEPTIDYLPROLYL ISOMERASE"/>
    <property type="match status" value="1"/>
</dbReference>
<organism evidence="8 9">
    <name type="scientific">Actinomyces urogenitalis</name>
    <dbReference type="NCBI Taxonomy" id="103621"/>
    <lineage>
        <taxon>Bacteria</taxon>
        <taxon>Bacillati</taxon>
        <taxon>Actinomycetota</taxon>
        <taxon>Actinomycetes</taxon>
        <taxon>Actinomycetales</taxon>
        <taxon>Actinomycetaceae</taxon>
        <taxon>Actinomyces</taxon>
    </lineage>
</organism>
<evidence type="ECO:0000256" key="6">
    <source>
        <dbReference type="SAM" id="SignalP"/>
    </source>
</evidence>
<dbReference type="Pfam" id="PF00254">
    <property type="entry name" value="FKBP_C"/>
    <property type="match status" value="1"/>
</dbReference>
<dbReference type="EC" id="5.2.1.8" evidence="2 5"/>
<evidence type="ECO:0000256" key="1">
    <source>
        <dbReference type="ARBA" id="ARBA00000971"/>
    </source>
</evidence>
<feature type="chain" id="PRO_5014116928" description="peptidylprolyl isomerase" evidence="6">
    <location>
        <begin position="33"/>
        <end position="327"/>
    </location>
</feature>
<keyword evidence="6" id="KW-0732">Signal</keyword>
<keyword evidence="4 5" id="KW-0413">Isomerase</keyword>
<name>A0A2I1KVE9_9ACTO</name>
<dbReference type="EMBL" id="PKHA01000001">
    <property type="protein sequence ID" value="PKY99603.1"/>
    <property type="molecule type" value="Genomic_DNA"/>
</dbReference>
<dbReference type="PROSITE" id="PS51257">
    <property type="entry name" value="PROKAR_LIPOPROTEIN"/>
    <property type="match status" value="1"/>
</dbReference>
<gene>
    <name evidence="8" type="ORF">CYJ26_01570</name>
</gene>
<dbReference type="SUPFAM" id="SSF54534">
    <property type="entry name" value="FKBP-like"/>
    <property type="match status" value="2"/>
</dbReference>
<accession>A0A2I1KVE9</accession>
<dbReference type="RefSeq" id="WP_006549596.1">
    <property type="nucleotide sequence ID" value="NZ_CP136961.1"/>
</dbReference>
<feature type="domain" description="PPIase FKBP-type" evidence="7">
    <location>
        <begin position="100"/>
        <end position="184"/>
    </location>
</feature>
<comment type="catalytic activity">
    <reaction evidence="1 5">
        <text>[protein]-peptidylproline (omega=180) = [protein]-peptidylproline (omega=0)</text>
        <dbReference type="Rhea" id="RHEA:16237"/>
        <dbReference type="Rhea" id="RHEA-COMP:10747"/>
        <dbReference type="Rhea" id="RHEA-COMP:10748"/>
        <dbReference type="ChEBI" id="CHEBI:83833"/>
        <dbReference type="ChEBI" id="CHEBI:83834"/>
        <dbReference type="EC" id="5.2.1.8"/>
    </reaction>
</comment>
<evidence type="ECO:0000256" key="4">
    <source>
        <dbReference type="ARBA" id="ARBA00023235"/>
    </source>
</evidence>
<dbReference type="AlphaFoldDB" id="A0A2I1KVE9"/>
<reference evidence="8 9" key="1">
    <citation type="submission" date="2017-12" db="EMBL/GenBank/DDBJ databases">
        <title>Phylogenetic diversity of female urinary microbiome.</title>
        <authorList>
            <person name="Thomas-White K."/>
            <person name="Wolfe A.J."/>
        </authorList>
    </citation>
    <scope>NUCLEOTIDE SEQUENCE [LARGE SCALE GENOMIC DNA]</scope>
    <source>
        <strain evidence="8 9">UMB0319</strain>
    </source>
</reference>
<evidence type="ECO:0000256" key="3">
    <source>
        <dbReference type="ARBA" id="ARBA00023110"/>
    </source>
</evidence>
<protein>
    <recommendedName>
        <fullName evidence="2 5">peptidylprolyl isomerase</fullName>
        <ecNumber evidence="2 5">5.2.1.8</ecNumber>
    </recommendedName>
</protein>
<dbReference type="Gene3D" id="3.10.50.40">
    <property type="match status" value="2"/>
</dbReference>
<dbReference type="PANTHER" id="PTHR45779">
    <property type="entry name" value="PEPTIDYLPROLYL ISOMERASE"/>
    <property type="match status" value="1"/>
</dbReference>
<evidence type="ECO:0000259" key="7">
    <source>
        <dbReference type="PROSITE" id="PS50059"/>
    </source>
</evidence>